<name>A0A0G4K4F6_9SPIR</name>
<keyword evidence="4" id="KW-1185">Reference proteome</keyword>
<dbReference type="RefSeq" id="WP_048593648.1">
    <property type="nucleotide sequence ID" value="NZ_CVLB01000001.1"/>
</dbReference>
<dbReference type="PANTHER" id="PTHR34136:SF1">
    <property type="entry name" value="UDP-N-ACETYL-D-MANNOSAMINURONIC ACID TRANSFERASE"/>
    <property type="match status" value="1"/>
</dbReference>
<dbReference type="Proteomes" id="UP000043763">
    <property type="component" value="Unassembled WGS sequence"/>
</dbReference>
<dbReference type="Pfam" id="PF03808">
    <property type="entry name" value="Glyco_tran_WecG"/>
    <property type="match status" value="1"/>
</dbReference>
<dbReference type="GO" id="GO:0016758">
    <property type="term" value="F:hexosyltransferase activity"/>
    <property type="evidence" value="ECO:0007669"/>
    <property type="project" value="TreeGrafter"/>
</dbReference>
<dbReference type="InterPro" id="IPR004629">
    <property type="entry name" value="WecG_TagA_CpsF"/>
</dbReference>
<proteinExistence type="predicted"/>
<organism evidence="3 4">
    <name type="scientific">Brachyspira suanatina</name>
    <dbReference type="NCBI Taxonomy" id="381802"/>
    <lineage>
        <taxon>Bacteria</taxon>
        <taxon>Pseudomonadati</taxon>
        <taxon>Spirochaetota</taxon>
        <taxon>Spirochaetia</taxon>
        <taxon>Brachyspirales</taxon>
        <taxon>Brachyspiraceae</taxon>
        <taxon>Brachyspira</taxon>
    </lineage>
</organism>
<evidence type="ECO:0000256" key="2">
    <source>
        <dbReference type="ARBA" id="ARBA00022679"/>
    </source>
</evidence>
<keyword evidence="2 3" id="KW-0808">Transferase</keyword>
<gene>
    <name evidence="3" type="ORF">BRSU_0516</name>
</gene>
<dbReference type="EMBL" id="CVLB01000001">
    <property type="protein sequence ID" value="CRF32012.1"/>
    <property type="molecule type" value="Genomic_DNA"/>
</dbReference>
<evidence type="ECO:0000256" key="1">
    <source>
        <dbReference type="ARBA" id="ARBA00022676"/>
    </source>
</evidence>
<dbReference type="PANTHER" id="PTHR34136">
    <property type="match status" value="1"/>
</dbReference>
<reference evidence="4" key="1">
    <citation type="submission" date="2015-04" db="EMBL/GenBank/DDBJ databases">
        <authorList>
            <person name="Mushtaq Mamoona"/>
        </authorList>
    </citation>
    <scope>NUCLEOTIDE SEQUENCE [LARGE SCALE GENOMIC DNA]</scope>
    <source>
        <strain evidence="4">AN4859/03</strain>
    </source>
</reference>
<dbReference type="OrthoDB" id="9771846at2"/>
<protein>
    <submittedName>
        <fullName evidence="3">UDP-N-acetyl-D-mannosamine transferase</fullName>
    </submittedName>
</protein>
<evidence type="ECO:0000313" key="4">
    <source>
        <dbReference type="Proteomes" id="UP000043763"/>
    </source>
</evidence>
<evidence type="ECO:0000313" key="3">
    <source>
        <dbReference type="EMBL" id="CRF32012.1"/>
    </source>
</evidence>
<accession>A0A0G4K4F6</accession>
<keyword evidence="1" id="KW-0328">Glycosyltransferase</keyword>
<sequence>MIENKSILGIRIDSFQVSLEEILDYLKYGKNILIISLDVHKLLKIRYNKKLKEIIKNSSLVIAAHPSIAKAYKFIHKEEINYINEFILFSKVLDYIEQKKMSMFLFGDEEKYFFTISEKIKKIYPGIYMLGNYQNTKDKEELDKAFIGFKKIEPDVFLMYMEFKKSLYWFNNNKQNLDMKFFIPFKKPLDSFAGKIKPPSMEILNKNKYESFYAKKNIFRVFLYIDYIRFWILVLFEKLTTKKDKQSIPSNN</sequence>
<dbReference type="AlphaFoldDB" id="A0A0G4K4F6"/>